<dbReference type="Proteomes" id="UP000782901">
    <property type="component" value="Unassembled WGS sequence"/>
</dbReference>
<proteinExistence type="predicted"/>
<evidence type="ECO:0000313" key="2">
    <source>
        <dbReference type="Proteomes" id="UP000782901"/>
    </source>
</evidence>
<sequence>MNENIELPEEQEPLLIGKDTNGKIVIQKGKQKIIVHAWEIKLLKKIVFCITEE</sequence>
<protein>
    <submittedName>
        <fullName evidence="1">Uncharacterized protein</fullName>
    </submittedName>
</protein>
<dbReference type="RefSeq" id="WP_211146896.1">
    <property type="nucleotide sequence ID" value="NZ_CAXTFL010000037.1"/>
</dbReference>
<gene>
    <name evidence="1" type="ORF">KHY35_13550</name>
</gene>
<reference evidence="1" key="1">
    <citation type="submission" date="2021-02" db="EMBL/GenBank/DDBJ databases">
        <title>Infant gut strain persistence is associated with maternal origin, phylogeny, and functional potential including surface adhesion and iron acquisition.</title>
        <authorList>
            <person name="Lou Y.C."/>
        </authorList>
    </citation>
    <scope>NUCLEOTIDE SEQUENCE</scope>
    <source>
        <strain evidence="1">L3_082_243G1_dasL3_082_243G1_maxbin2.maxbin.015s ta_sub</strain>
    </source>
</reference>
<comment type="caution">
    <text evidence="1">The sequence shown here is derived from an EMBL/GenBank/DDBJ whole genome shotgun (WGS) entry which is preliminary data.</text>
</comment>
<organism evidence="1 2">
    <name type="scientific">Bacteroides thetaiotaomicron</name>
    <dbReference type="NCBI Taxonomy" id="818"/>
    <lineage>
        <taxon>Bacteria</taxon>
        <taxon>Pseudomonadati</taxon>
        <taxon>Bacteroidota</taxon>
        <taxon>Bacteroidia</taxon>
        <taxon>Bacteroidales</taxon>
        <taxon>Bacteroidaceae</taxon>
        <taxon>Bacteroides</taxon>
    </lineage>
</organism>
<dbReference type="AlphaFoldDB" id="A0A943DQ76"/>
<dbReference type="EMBL" id="JAGZEE010000018">
    <property type="protein sequence ID" value="MBS5411712.1"/>
    <property type="molecule type" value="Genomic_DNA"/>
</dbReference>
<accession>A0A943DQ76</accession>
<evidence type="ECO:0000313" key="1">
    <source>
        <dbReference type="EMBL" id="MBS5411712.1"/>
    </source>
</evidence>
<name>A0A943DQ76_BACT4</name>